<evidence type="ECO:0000313" key="1">
    <source>
        <dbReference type="EMBL" id="KAI0042443.1"/>
    </source>
</evidence>
<protein>
    <submittedName>
        <fullName evidence="1">Uncharacterized protein</fullName>
    </submittedName>
</protein>
<keyword evidence="2" id="KW-1185">Reference proteome</keyword>
<name>A0ACB8RFR8_9AGAM</name>
<proteinExistence type="predicted"/>
<reference evidence="1" key="2">
    <citation type="journal article" date="2022" name="New Phytol.">
        <title>Evolutionary transition to the ectomycorrhizal habit in the genomes of a hyperdiverse lineage of mushroom-forming fungi.</title>
        <authorList>
            <person name="Looney B."/>
            <person name="Miyauchi S."/>
            <person name="Morin E."/>
            <person name="Drula E."/>
            <person name="Courty P.E."/>
            <person name="Kohler A."/>
            <person name="Kuo A."/>
            <person name="LaButti K."/>
            <person name="Pangilinan J."/>
            <person name="Lipzen A."/>
            <person name="Riley R."/>
            <person name="Andreopoulos W."/>
            <person name="He G."/>
            <person name="Johnson J."/>
            <person name="Nolan M."/>
            <person name="Tritt A."/>
            <person name="Barry K.W."/>
            <person name="Grigoriev I.V."/>
            <person name="Nagy L.G."/>
            <person name="Hibbett D."/>
            <person name="Henrissat B."/>
            <person name="Matheny P.B."/>
            <person name="Labbe J."/>
            <person name="Martin F.M."/>
        </authorList>
    </citation>
    <scope>NUCLEOTIDE SEQUENCE</scope>
    <source>
        <strain evidence="1">FP105234-sp</strain>
    </source>
</reference>
<gene>
    <name evidence="1" type="ORF">FA95DRAFT_1564320</name>
</gene>
<organism evidence="1 2">
    <name type="scientific">Auriscalpium vulgare</name>
    <dbReference type="NCBI Taxonomy" id="40419"/>
    <lineage>
        <taxon>Eukaryota</taxon>
        <taxon>Fungi</taxon>
        <taxon>Dikarya</taxon>
        <taxon>Basidiomycota</taxon>
        <taxon>Agaricomycotina</taxon>
        <taxon>Agaricomycetes</taxon>
        <taxon>Russulales</taxon>
        <taxon>Auriscalpiaceae</taxon>
        <taxon>Auriscalpium</taxon>
    </lineage>
</organism>
<sequence>MSSPVALKTQGNAEFRAGNYATAIELYTKALTSALPDTTLEEKRQLLSNRAQAYLKWGEIYNALYDTETALSSVYTSPSSPPSVTRKCLWRKAKVLQKLLRWEDGQRAFDEFVRMSQEGEEPLDNEALALRGSLKRSLALPADSEEKIRSQLLQALNARGICVELDDIDHFPHPRNVPYDLDEDEFEMVRFDTAHGRPDTLLADPLLTPLTFPVVFGALFVKKPTLPGPLAINTTMSESDNDPVESTIGGVCDATLTSYAMTIRSNRDIKRDILRAMPRNGGIICHATSMDRFLIIPPETTLRDLWAAARWPRPDGAPPPFEDIRTAPRDRASAEIDGALFMFGSSLNFLVVASGDRHRLVQTANADRQ</sequence>
<dbReference type="Proteomes" id="UP000814033">
    <property type="component" value="Unassembled WGS sequence"/>
</dbReference>
<dbReference type="EMBL" id="MU276066">
    <property type="protein sequence ID" value="KAI0042443.1"/>
    <property type="molecule type" value="Genomic_DNA"/>
</dbReference>
<reference evidence="1" key="1">
    <citation type="submission" date="2021-02" db="EMBL/GenBank/DDBJ databases">
        <authorList>
            <consortium name="DOE Joint Genome Institute"/>
            <person name="Ahrendt S."/>
            <person name="Looney B.P."/>
            <person name="Miyauchi S."/>
            <person name="Morin E."/>
            <person name="Drula E."/>
            <person name="Courty P.E."/>
            <person name="Chicoki N."/>
            <person name="Fauchery L."/>
            <person name="Kohler A."/>
            <person name="Kuo A."/>
            <person name="Labutti K."/>
            <person name="Pangilinan J."/>
            <person name="Lipzen A."/>
            <person name="Riley R."/>
            <person name="Andreopoulos W."/>
            <person name="He G."/>
            <person name="Johnson J."/>
            <person name="Barry K.W."/>
            <person name="Grigoriev I.V."/>
            <person name="Nagy L."/>
            <person name="Hibbett D."/>
            <person name="Henrissat B."/>
            <person name="Matheny P.B."/>
            <person name="Labbe J."/>
            <person name="Martin F."/>
        </authorList>
    </citation>
    <scope>NUCLEOTIDE SEQUENCE</scope>
    <source>
        <strain evidence="1">FP105234-sp</strain>
    </source>
</reference>
<evidence type="ECO:0000313" key="2">
    <source>
        <dbReference type="Proteomes" id="UP000814033"/>
    </source>
</evidence>
<comment type="caution">
    <text evidence="1">The sequence shown here is derived from an EMBL/GenBank/DDBJ whole genome shotgun (WGS) entry which is preliminary data.</text>
</comment>
<accession>A0ACB8RFR8</accession>